<dbReference type="KEGG" id="eaj:Q3M24_04255"/>
<keyword evidence="1" id="KW-0456">Lyase</keyword>
<accession>A0AAU8LY84</accession>
<protein>
    <submittedName>
        <fullName evidence="3">MaoC family dehydratase</fullName>
    </submittedName>
</protein>
<dbReference type="GO" id="GO:0005835">
    <property type="term" value="C:fatty acid synthase complex"/>
    <property type="evidence" value="ECO:0007669"/>
    <property type="project" value="InterPro"/>
</dbReference>
<dbReference type="AlphaFoldDB" id="A0AAU8LY84"/>
<dbReference type="PANTHER" id="PTHR43437:SF3">
    <property type="entry name" value="HYDROXYACYL-THIOESTER DEHYDRATASE TYPE 2, MITOCHONDRIAL"/>
    <property type="match status" value="1"/>
</dbReference>
<dbReference type="GO" id="GO:0019171">
    <property type="term" value="F:(3R)-hydroxyacyl-[acyl-carrier-protein] dehydratase activity"/>
    <property type="evidence" value="ECO:0007669"/>
    <property type="project" value="TreeGrafter"/>
</dbReference>
<gene>
    <name evidence="3" type="ORF">Q3M24_04255</name>
</gene>
<organism evidence="3">
    <name type="scientific">Candidatus Electrothrix aestuarii</name>
    <dbReference type="NCBI Taxonomy" id="3062594"/>
    <lineage>
        <taxon>Bacteria</taxon>
        <taxon>Pseudomonadati</taxon>
        <taxon>Thermodesulfobacteriota</taxon>
        <taxon>Desulfobulbia</taxon>
        <taxon>Desulfobulbales</taxon>
        <taxon>Desulfobulbaceae</taxon>
        <taxon>Candidatus Electrothrix</taxon>
    </lineage>
</organism>
<name>A0AAU8LY84_9BACT</name>
<evidence type="ECO:0000259" key="2">
    <source>
        <dbReference type="Pfam" id="PF01575"/>
    </source>
</evidence>
<dbReference type="SUPFAM" id="SSF54637">
    <property type="entry name" value="Thioesterase/thiol ester dehydrase-isomerase"/>
    <property type="match status" value="1"/>
</dbReference>
<sequence length="133" mass="14420">MKHTLQVGDKATLRKAFTASEVELFAQISGDDNPLHMNQEFAEKTPFGQPIVHGLLVASLFSGLLGGKFPGHGTIYLGQNISFKAPVFLNETVEASVEIIKIREDKPIITLRTLCVKDDGTIAIEGEAVVKVT</sequence>
<dbReference type="Pfam" id="PF01575">
    <property type="entry name" value="MaoC_dehydratas"/>
    <property type="match status" value="1"/>
</dbReference>
<dbReference type="InterPro" id="IPR029069">
    <property type="entry name" value="HotDog_dom_sf"/>
</dbReference>
<dbReference type="PANTHER" id="PTHR43437">
    <property type="entry name" value="HYDROXYACYL-THIOESTER DEHYDRATASE TYPE 2, MITOCHONDRIAL-RELATED"/>
    <property type="match status" value="1"/>
</dbReference>
<evidence type="ECO:0000313" key="3">
    <source>
        <dbReference type="EMBL" id="XCN73976.1"/>
    </source>
</evidence>
<dbReference type="InterPro" id="IPR003965">
    <property type="entry name" value="Fatty_acid_synthase"/>
</dbReference>
<dbReference type="CDD" id="cd03449">
    <property type="entry name" value="R_hydratase"/>
    <property type="match status" value="1"/>
</dbReference>
<feature type="domain" description="MaoC-like" evidence="2">
    <location>
        <begin position="14"/>
        <end position="104"/>
    </location>
</feature>
<dbReference type="Gene3D" id="3.10.129.10">
    <property type="entry name" value="Hotdog Thioesterase"/>
    <property type="match status" value="1"/>
</dbReference>
<evidence type="ECO:0000256" key="1">
    <source>
        <dbReference type="ARBA" id="ARBA00023239"/>
    </source>
</evidence>
<dbReference type="EMBL" id="CP159373">
    <property type="protein sequence ID" value="XCN73976.1"/>
    <property type="molecule type" value="Genomic_DNA"/>
</dbReference>
<dbReference type="FunFam" id="3.10.129.10:FF:000042">
    <property type="entry name" value="MaoC domain protein dehydratase"/>
    <property type="match status" value="1"/>
</dbReference>
<dbReference type="InterPro" id="IPR002539">
    <property type="entry name" value="MaoC-like_dom"/>
</dbReference>
<dbReference type="PRINTS" id="PR01483">
    <property type="entry name" value="FASYNTHASE"/>
</dbReference>
<reference evidence="3" key="1">
    <citation type="journal article" date="2024" name="Syst. Appl. Microbiol.">
        <title>First single-strain enrichments of Electrothrix cable bacteria, description of E. aestuarii sp. nov. and E. rattekaaiensis sp. nov., and proposal of a cable bacteria taxonomy following the rules of the SeqCode.</title>
        <authorList>
            <person name="Plum-Jensen L.E."/>
            <person name="Schramm A."/>
            <person name="Marshall I.P.G."/>
        </authorList>
    </citation>
    <scope>NUCLEOTIDE SEQUENCE</scope>
    <source>
        <strain evidence="3">Rat1</strain>
    </source>
</reference>
<dbReference type="GO" id="GO:0006633">
    <property type="term" value="P:fatty acid biosynthetic process"/>
    <property type="evidence" value="ECO:0007669"/>
    <property type="project" value="InterPro"/>
</dbReference>
<reference evidence="3" key="2">
    <citation type="submission" date="2024-06" db="EMBL/GenBank/DDBJ databases">
        <authorList>
            <person name="Plum-Jensen L.E."/>
            <person name="Schramm A."/>
            <person name="Marshall I.P.G."/>
        </authorList>
    </citation>
    <scope>NUCLEOTIDE SEQUENCE</scope>
    <source>
        <strain evidence="3">Rat1</strain>
    </source>
</reference>
<dbReference type="GO" id="GO:0004312">
    <property type="term" value="F:fatty acid synthase activity"/>
    <property type="evidence" value="ECO:0007669"/>
    <property type="project" value="InterPro"/>
</dbReference>
<dbReference type="InterPro" id="IPR050965">
    <property type="entry name" value="UPF0336/Enoyl-CoA_hydratase"/>
</dbReference>
<proteinExistence type="predicted"/>